<protein>
    <recommendedName>
        <fullName evidence="3">C2H2-type domain-containing protein</fullName>
    </recommendedName>
</protein>
<feature type="compositionally biased region" description="Low complexity" evidence="1">
    <location>
        <begin position="52"/>
        <end position="68"/>
    </location>
</feature>
<dbReference type="EMBL" id="JADGJW010000030">
    <property type="protein sequence ID" value="KAJ3226706.1"/>
    <property type="molecule type" value="Genomic_DNA"/>
</dbReference>
<dbReference type="AlphaFoldDB" id="A0AAD5Y1B4"/>
<evidence type="ECO:0000256" key="1">
    <source>
        <dbReference type="SAM" id="MobiDB-lite"/>
    </source>
</evidence>
<organism evidence="4 5">
    <name type="scientific">Clydaea vesicula</name>
    <dbReference type="NCBI Taxonomy" id="447962"/>
    <lineage>
        <taxon>Eukaryota</taxon>
        <taxon>Fungi</taxon>
        <taxon>Fungi incertae sedis</taxon>
        <taxon>Chytridiomycota</taxon>
        <taxon>Chytridiomycota incertae sedis</taxon>
        <taxon>Chytridiomycetes</taxon>
        <taxon>Lobulomycetales</taxon>
        <taxon>Lobulomycetaceae</taxon>
        <taxon>Clydaea</taxon>
    </lineage>
</organism>
<keyword evidence="5" id="KW-1185">Reference proteome</keyword>
<feature type="region of interest" description="Disordered" evidence="1">
    <location>
        <begin position="37"/>
        <end position="290"/>
    </location>
</feature>
<dbReference type="InterPro" id="IPR013087">
    <property type="entry name" value="Znf_C2H2_type"/>
</dbReference>
<keyword evidence="2" id="KW-0732">Signal</keyword>
<feature type="compositionally biased region" description="Low complexity" evidence="1">
    <location>
        <begin position="596"/>
        <end position="627"/>
    </location>
</feature>
<proteinExistence type="predicted"/>
<feature type="compositionally biased region" description="Acidic residues" evidence="1">
    <location>
        <begin position="203"/>
        <end position="255"/>
    </location>
</feature>
<feature type="compositionally biased region" description="Polar residues" evidence="1">
    <location>
        <begin position="183"/>
        <end position="197"/>
    </location>
</feature>
<dbReference type="PROSITE" id="PS00028">
    <property type="entry name" value="ZINC_FINGER_C2H2_1"/>
    <property type="match status" value="1"/>
</dbReference>
<accession>A0AAD5Y1B4</accession>
<dbReference type="Proteomes" id="UP001211065">
    <property type="component" value="Unassembled WGS sequence"/>
</dbReference>
<feature type="domain" description="C2H2-type" evidence="3">
    <location>
        <begin position="760"/>
        <end position="783"/>
    </location>
</feature>
<evidence type="ECO:0000313" key="4">
    <source>
        <dbReference type="EMBL" id="KAJ3226706.1"/>
    </source>
</evidence>
<feature type="region of interest" description="Disordered" evidence="1">
    <location>
        <begin position="786"/>
        <end position="822"/>
    </location>
</feature>
<feature type="signal peptide" evidence="2">
    <location>
        <begin position="1"/>
        <end position="18"/>
    </location>
</feature>
<evidence type="ECO:0000256" key="2">
    <source>
        <dbReference type="SAM" id="SignalP"/>
    </source>
</evidence>
<feature type="compositionally biased region" description="Polar residues" evidence="1">
    <location>
        <begin position="124"/>
        <end position="139"/>
    </location>
</feature>
<reference evidence="4" key="1">
    <citation type="submission" date="2020-05" db="EMBL/GenBank/DDBJ databases">
        <title>Phylogenomic resolution of chytrid fungi.</title>
        <authorList>
            <person name="Stajich J.E."/>
            <person name="Amses K."/>
            <person name="Simmons R."/>
            <person name="Seto K."/>
            <person name="Myers J."/>
            <person name="Bonds A."/>
            <person name="Quandt C.A."/>
            <person name="Barry K."/>
            <person name="Liu P."/>
            <person name="Grigoriev I."/>
            <person name="Longcore J.E."/>
            <person name="James T.Y."/>
        </authorList>
    </citation>
    <scope>NUCLEOTIDE SEQUENCE</scope>
    <source>
        <strain evidence="4">JEL0476</strain>
    </source>
</reference>
<evidence type="ECO:0000259" key="3">
    <source>
        <dbReference type="PROSITE" id="PS00028"/>
    </source>
</evidence>
<feature type="region of interest" description="Disordered" evidence="1">
    <location>
        <begin position="592"/>
        <end position="635"/>
    </location>
</feature>
<feature type="compositionally biased region" description="Polar residues" evidence="1">
    <location>
        <begin position="154"/>
        <end position="168"/>
    </location>
</feature>
<name>A0AAD5Y1B4_9FUNG</name>
<feature type="compositionally biased region" description="Acidic residues" evidence="1">
    <location>
        <begin position="74"/>
        <end position="123"/>
    </location>
</feature>
<comment type="caution">
    <text evidence="4">The sequence shown here is derived from an EMBL/GenBank/DDBJ whole genome shotgun (WGS) entry which is preliminary data.</text>
</comment>
<evidence type="ECO:0000313" key="5">
    <source>
        <dbReference type="Proteomes" id="UP001211065"/>
    </source>
</evidence>
<gene>
    <name evidence="4" type="ORF">HK099_004316</name>
</gene>
<feature type="chain" id="PRO_5041898684" description="C2H2-type domain-containing protein" evidence="2">
    <location>
        <begin position="19"/>
        <end position="850"/>
    </location>
</feature>
<feature type="compositionally biased region" description="Low complexity" evidence="1">
    <location>
        <begin position="787"/>
        <end position="822"/>
    </location>
</feature>
<sequence>MHLTTISLAVLSVATVQSKGVYFALYDEPTTVAETKPQQTTLAPYKGDDKPAATLVPTTAAPAPYKTPSNLVEQYDEDCEDEEDEEEECEEEEEDDEECEEEEEDDEECEEEEEEEDCEEEETYPTQSIVPVKSTTYPTATPAPEDCDDEEPYPTQSIVPVKSTTYPTATPAPEDCDDEEPYPTQSVVPVKSTTYPTATPAPVEEECEEEEEDEEECEEEEEEEEECEDEEVEEDCEEEETKDLKDEEDCEEETETYPTATAKPVESTKPTENAKYGANPKYAPSYSGKAAAATKEKEGANLNDKSVESHSSAMKSAGTVIALIVAVAVFCTMDPSNLFHQHFANNLPRNSYSKTSPNPTVSNNNNFIPSFETKNLLSPVSPTNTTYVQQENIKNNNSSPSVSNYNEIENYFMNTTSLDQIQVDLFSHSLNLSSPDVHLHLNSPTTQSPIDVDKFEANRLSILQVTEEYRNIAAQFSSSDQIIPTPSTPPVSISNSNLKTNNLNYFPEQLSSPFPFPRENSPFLRPESSYSLTAIDYTTTEFNSITPIPISNENTDFKSCEQVQQSGSYFSMDSGNSMRSNSQTDYEMDYQNQHPSQQNSFHSIQFSSSSNNNNSNNNNDTNNNTKANKNEMDSNFFHQPVPKKKIMTPDFTNEFSIPFSISPKQISQITNSELKRPKSTPAVNSLTTDSVKYRCKNYPYCTKDLKTLNGMKYHNDVSKKCEFEIGKNEEINLINNKISTELKNLLKSKNIKIIEKKYSCKKPNCNNIYKSYNGLKYHRLNEHNEIDSSNSDTANTTNKATNSNNLNKTSVTNNNHPNNFNILNHSPISPPLTPIISAYPRSFRSASSMY</sequence>